<dbReference type="Pfam" id="PF02954">
    <property type="entry name" value="HTH_8"/>
    <property type="match status" value="1"/>
</dbReference>
<gene>
    <name evidence="5" type="ORF">IPK02_15420</name>
</gene>
<dbReference type="EMBL" id="JADJOT010000010">
    <property type="protein sequence ID" value="MBK7955219.1"/>
    <property type="molecule type" value="Genomic_DNA"/>
</dbReference>
<sequence length="83" mass="9435">MTHDPHDDEDIATCLRKALESYFQHLDGEKPVPVYDMVIRSVERPMLEVVLKQAGGNQTLAAEILGINRNTLRKKLVDHKLIV</sequence>
<evidence type="ECO:0000256" key="3">
    <source>
        <dbReference type="ARBA" id="ARBA00029540"/>
    </source>
</evidence>
<dbReference type="AlphaFoldDB" id="A0A935TBZ3"/>
<dbReference type="SUPFAM" id="SSF46689">
    <property type="entry name" value="Homeodomain-like"/>
    <property type="match status" value="1"/>
</dbReference>
<evidence type="ECO:0000313" key="6">
    <source>
        <dbReference type="Proteomes" id="UP000706151"/>
    </source>
</evidence>
<dbReference type="InterPro" id="IPR050207">
    <property type="entry name" value="Trans_regulatory_Fis"/>
</dbReference>
<dbReference type="PANTHER" id="PTHR47918">
    <property type="entry name" value="DNA-BINDING PROTEIN FIS"/>
    <property type="match status" value="1"/>
</dbReference>
<evidence type="ECO:0000256" key="2">
    <source>
        <dbReference type="ARBA" id="ARBA00023125"/>
    </source>
</evidence>
<organism evidence="5 6">
    <name type="scientific">Candidatus Accumulibacter affinis</name>
    <dbReference type="NCBI Taxonomy" id="2954384"/>
    <lineage>
        <taxon>Bacteria</taxon>
        <taxon>Pseudomonadati</taxon>
        <taxon>Pseudomonadota</taxon>
        <taxon>Betaproteobacteria</taxon>
        <taxon>Candidatus Accumulibacter</taxon>
    </lineage>
</organism>
<dbReference type="PRINTS" id="PR01590">
    <property type="entry name" value="HTHFIS"/>
</dbReference>
<evidence type="ECO:0000313" key="5">
    <source>
        <dbReference type="EMBL" id="MBK7955219.1"/>
    </source>
</evidence>
<dbReference type="Proteomes" id="UP000706151">
    <property type="component" value="Unassembled WGS sequence"/>
</dbReference>
<dbReference type="GO" id="GO:0006355">
    <property type="term" value="P:regulation of DNA-templated transcription"/>
    <property type="evidence" value="ECO:0007669"/>
    <property type="project" value="InterPro"/>
</dbReference>
<keyword evidence="2" id="KW-0238">DNA-binding</keyword>
<evidence type="ECO:0000256" key="1">
    <source>
        <dbReference type="ARBA" id="ARBA00008559"/>
    </source>
</evidence>
<dbReference type="InterPro" id="IPR002197">
    <property type="entry name" value="HTH_Fis"/>
</dbReference>
<dbReference type="InterPro" id="IPR005412">
    <property type="entry name" value="Fis_DNA-bd"/>
</dbReference>
<dbReference type="PANTHER" id="PTHR47918:SF1">
    <property type="entry name" value="DNA-BINDING PROTEIN FIS"/>
    <property type="match status" value="1"/>
</dbReference>
<comment type="caution">
    <text evidence="5">The sequence shown here is derived from an EMBL/GenBank/DDBJ whole genome shotgun (WGS) entry which is preliminary data.</text>
</comment>
<dbReference type="PIRSF" id="PIRSF002097">
    <property type="entry name" value="DNA-binding_Fis"/>
    <property type="match status" value="1"/>
</dbReference>
<feature type="domain" description="DNA binding HTH" evidence="4">
    <location>
        <begin position="39"/>
        <end position="76"/>
    </location>
</feature>
<dbReference type="GO" id="GO:0043565">
    <property type="term" value="F:sequence-specific DNA binding"/>
    <property type="evidence" value="ECO:0007669"/>
    <property type="project" value="InterPro"/>
</dbReference>
<comment type="similarity">
    <text evidence="1">Belongs to the transcriptional regulatory Fis family.</text>
</comment>
<reference evidence="5 6" key="1">
    <citation type="submission" date="2020-10" db="EMBL/GenBank/DDBJ databases">
        <title>Connecting structure to function with the recovery of over 1000 high-quality activated sludge metagenome-assembled genomes encoding full-length rRNA genes using long-read sequencing.</title>
        <authorList>
            <person name="Singleton C.M."/>
            <person name="Petriglieri F."/>
            <person name="Kristensen J.M."/>
            <person name="Kirkegaard R.H."/>
            <person name="Michaelsen T.Y."/>
            <person name="Andersen M.H."/>
            <person name="Karst S.M."/>
            <person name="Dueholm M.S."/>
            <person name="Nielsen P.H."/>
            <person name="Albertsen M."/>
        </authorList>
    </citation>
    <scope>NUCLEOTIDE SEQUENCE [LARGE SCALE GENOMIC DNA]</scope>
    <source>
        <strain evidence="5">Fred_18-Q3-R57-64_BAT3C.720</strain>
    </source>
</reference>
<protein>
    <recommendedName>
        <fullName evidence="3">Putative Fis-like DNA-binding protein</fullName>
    </recommendedName>
</protein>
<proteinExistence type="inferred from homology"/>
<name>A0A935TBZ3_9PROT</name>
<accession>A0A935TBZ3</accession>
<evidence type="ECO:0000259" key="4">
    <source>
        <dbReference type="Pfam" id="PF02954"/>
    </source>
</evidence>
<dbReference type="InterPro" id="IPR009057">
    <property type="entry name" value="Homeodomain-like_sf"/>
</dbReference>
<dbReference type="Gene3D" id="1.10.10.60">
    <property type="entry name" value="Homeodomain-like"/>
    <property type="match status" value="1"/>
</dbReference>